<feature type="transmembrane region" description="Helical" evidence="6">
    <location>
        <begin position="27"/>
        <end position="53"/>
    </location>
</feature>
<dbReference type="PRINTS" id="PR00173">
    <property type="entry name" value="EDTRNSPORT"/>
</dbReference>
<comment type="subcellular location">
    <subcellularLocation>
        <location evidence="1">Membrane</location>
        <topology evidence="1">Multi-pass membrane protein</topology>
    </subcellularLocation>
</comment>
<dbReference type="SUPFAM" id="SSF118215">
    <property type="entry name" value="Proton glutamate symport protein"/>
    <property type="match status" value="1"/>
</dbReference>
<feature type="transmembrane region" description="Helical" evidence="6">
    <location>
        <begin position="287"/>
        <end position="308"/>
    </location>
</feature>
<reference evidence="7 8" key="1">
    <citation type="journal article" date="2014" name="Nature">
        <title>An environmental bacterial taxon with a large and distinct metabolic repertoire.</title>
        <authorList>
            <person name="Wilson M.C."/>
            <person name="Mori T."/>
            <person name="Ruckert C."/>
            <person name="Uria A.R."/>
            <person name="Helf M.J."/>
            <person name="Takada K."/>
            <person name="Gernert C."/>
            <person name="Steffens U.A."/>
            <person name="Heycke N."/>
            <person name="Schmitt S."/>
            <person name="Rinke C."/>
            <person name="Helfrich E.J."/>
            <person name="Brachmann A.O."/>
            <person name="Gurgui C."/>
            <person name="Wakimoto T."/>
            <person name="Kracht M."/>
            <person name="Crusemann M."/>
            <person name="Hentschel U."/>
            <person name="Abe I."/>
            <person name="Matsunaga S."/>
            <person name="Kalinowski J."/>
            <person name="Takeyama H."/>
            <person name="Piel J."/>
        </authorList>
    </citation>
    <scope>NUCLEOTIDE SEQUENCE [LARGE SCALE GENOMIC DNA]</scope>
    <source>
        <strain evidence="8">TSY1</strain>
    </source>
</reference>
<evidence type="ECO:0000256" key="6">
    <source>
        <dbReference type="SAM" id="Phobius"/>
    </source>
</evidence>
<feature type="transmembrane region" description="Helical" evidence="6">
    <location>
        <begin position="177"/>
        <end position="203"/>
    </location>
</feature>
<dbReference type="InterPro" id="IPR036458">
    <property type="entry name" value="Na:dicarbo_symporter_sf"/>
</dbReference>
<evidence type="ECO:0000256" key="3">
    <source>
        <dbReference type="ARBA" id="ARBA00022692"/>
    </source>
</evidence>
<evidence type="ECO:0000256" key="5">
    <source>
        <dbReference type="ARBA" id="ARBA00023136"/>
    </source>
</evidence>
<dbReference type="HOGENOM" id="CLU_019375_7_1_7"/>
<evidence type="ECO:0000256" key="1">
    <source>
        <dbReference type="ARBA" id="ARBA00004141"/>
    </source>
</evidence>
<dbReference type="GO" id="GO:0005886">
    <property type="term" value="C:plasma membrane"/>
    <property type="evidence" value="ECO:0007669"/>
    <property type="project" value="TreeGrafter"/>
</dbReference>
<dbReference type="PANTHER" id="PTHR42865:SF10">
    <property type="entry name" value="SODIUM:DICARBOXYLATE SYMPORTER FAMILY PROTEIN"/>
    <property type="match status" value="1"/>
</dbReference>
<proteinExistence type="predicted"/>
<dbReference type="PANTHER" id="PTHR42865">
    <property type="entry name" value="PROTON/GLUTAMATE-ASPARTATE SYMPORTER"/>
    <property type="match status" value="1"/>
</dbReference>
<name>W4LQF8_ENTF1</name>
<dbReference type="AlphaFoldDB" id="W4LQF8"/>
<evidence type="ECO:0000256" key="4">
    <source>
        <dbReference type="ARBA" id="ARBA00022989"/>
    </source>
</evidence>
<evidence type="ECO:0000313" key="8">
    <source>
        <dbReference type="Proteomes" id="UP000019141"/>
    </source>
</evidence>
<dbReference type="Gene3D" id="1.10.3860.10">
    <property type="entry name" value="Sodium:dicarboxylate symporter"/>
    <property type="match status" value="1"/>
</dbReference>
<accession>W4LQF8</accession>
<dbReference type="Pfam" id="PF00375">
    <property type="entry name" value="SDF"/>
    <property type="match status" value="1"/>
</dbReference>
<feature type="transmembrane region" description="Helical" evidence="6">
    <location>
        <begin position="209"/>
        <end position="234"/>
    </location>
</feature>
<keyword evidence="8" id="KW-1185">Reference proteome</keyword>
<dbReference type="EMBL" id="AZHW01000388">
    <property type="protein sequence ID" value="ETW99965.1"/>
    <property type="molecule type" value="Genomic_DNA"/>
</dbReference>
<evidence type="ECO:0000313" key="7">
    <source>
        <dbReference type="EMBL" id="ETW99965.1"/>
    </source>
</evidence>
<dbReference type="InterPro" id="IPR001991">
    <property type="entry name" value="Na-dicarboxylate_symporter"/>
</dbReference>
<keyword evidence="4 6" id="KW-1133">Transmembrane helix</keyword>
<feature type="transmembrane region" description="Helical" evidence="6">
    <location>
        <begin position="320"/>
        <end position="341"/>
    </location>
</feature>
<gene>
    <name evidence="7" type="ORF">ETSY1_13000</name>
</gene>
<feature type="transmembrane region" description="Helical" evidence="6">
    <location>
        <begin position="347"/>
        <end position="366"/>
    </location>
</feature>
<evidence type="ECO:0000256" key="2">
    <source>
        <dbReference type="ARBA" id="ARBA00022448"/>
    </source>
</evidence>
<keyword evidence="3 6" id="KW-0812">Transmembrane</keyword>
<sequence>MIVGIVLGAVIGLYVKPLAQLLAPLGQIYVSLLTMCVLPIMITSIISGLAKLMRTAEIREHIGRLALYVLVGLIVPSVLGIFVAVMTEPGAHLGKPILSTLGTMVLESEVKPDQPAGLMPFLVRIVPRNIFASLSQGDIVSIMFACILVGLALGLVQRQGAAESVQFFDVISDSFKLIFHWALQLLPLGLCLSLAGQLVSLSLDVLGTLIQFVITFYLASLLLAALYAIVLWRVSGGTFRGTLKALARPLILAYMVDSSFIALSTSLEVLEQRLGVDKRFADLMLPFGFVANRHGKICLFAFSTIFLAQIHGVALGMDALLIVAMASSLVGMAALGSGVVLAPSLILVLQAVAVPSVLAPILLVAAGPIIDRMQSTVTVLANCTLTVMIARPKATVGYVAKDNAMESIHPEAD</sequence>
<comment type="caution">
    <text evidence="7">The sequence shown here is derived from an EMBL/GenBank/DDBJ whole genome shotgun (WGS) entry which is preliminary data.</text>
</comment>
<feature type="transmembrane region" description="Helical" evidence="6">
    <location>
        <begin position="139"/>
        <end position="156"/>
    </location>
</feature>
<feature type="transmembrane region" description="Helical" evidence="6">
    <location>
        <begin position="65"/>
        <end position="86"/>
    </location>
</feature>
<keyword evidence="5 6" id="KW-0472">Membrane</keyword>
<dbReference type="GO" id="GO:0015293">
    <property type="term" value="F:symporter activity"/>
    <property type="evidence" value="ECO:0007669"/>
    <property type="project" value="InterPro"/>
</dbReference>
<keyword evidence="2" id="KW-0813">Transport</keyword>
<organism evidence="7 8">
    <name type="scientific">Entotheonella factor</name>
    <dbReference type="NCBI Taxonomy" id="1429438"/>
    <lineage>
        <taxon>Bacteria</taxon>
        <taxon>Pseudomonadati</taxon>
        <taxon>Nitrospinota/Tectimicrobiota group</taxon>
        <taxon>Candidatus Tectimicrobiota</taxon>
        <taxon>Candidatus Entotheonellia</taxon>
        <taxon>Candidatus Entotheonellales</taxon>
        <taxon>Candidatus Entotheonellaceae</taxon>
        <taxon>Candidatus Entotheonella</taxon>
    </lineage>
</organism>
<dbReference type="Proteomes" id="UP000019141">
    <property type="component" value="Unassembled WGS sequence"/>
</dbReference>
<evidence type="ECO:0008006" key="9">
    <source>
        <dbReference type="Google" id="ProtNLM"/>
    </source>
</evidence>
<protein>
    <recommendedName>
        <fullName evidence="9">Sodium:dicarboxylate symporter</fullName>
    </recommendedName>
</protein>